<dbReference type="Gene3D" id="1.50.10.10">
    <property type="match status" value="1"/>
</dbReference>
<sequence length="392" mass="44704">MVKQILIITILIGSFISCKKTDPLLDKIDETLKTAATQYEHLLEVLPEGRYPKTYHANQGELETSRSGWWCSGFYPGSLLYLNEDTSNPVFQEEIKRVLEDLQREQYNTTTHDLGFMMYCSFGNAERLHPSAAYKNILMNSAKSLASRFNDTVGCIKSWDSSNDDYLVIIDNMMNLELLFWASKYSKDPTYYDIAVTHANTTMQNHFRNDYSSYHVLNYSKNDGSVKRKRTAQGYSDASAWARGQAWALYGYTVMYRETKDKKYLAQANGIAGFILNHPNMPKDMVPYWDFDAPDIPNALRDSSAGAIMASALLELGYYVEGDLAEKYITAAKVMISTLTSEHYIAHDNSNGGFLLKHGVGHIPEKTEIDVPLTYGDYYLIEAMMRYKHHRI</sequence>
<protein>
    <submittedName>
        <fullName evidence="5">Glycoside hydrolase family 88 protein</fullName>
    </submittedName>
</protein>
<evidence type="ECO:0000313" key="5">
    <source>
        <dbReference type="EMBL" id="MBD0834829.1"/>
    </source>
</evidence>
<dbReference type="RefSeq" id="WP_188215281.1">
    <property type="nucleotide sequence ID" value="NZ_BAABGH010000018.1"/>
</dbReference>
<feature type="binding site" evidence="4">
    <location>
        <position position="231"/>
    </location>
    <ligand>
        <name>substrate</name>
    </ligand>
</feature>
<keyword evidence="1 5" id="KW-0378">Hydrolase</keyword>
<feature type="binding site" evidence="4">
    <location>
        <position position="171"/>
    </location>
    <ligand>
        <name>substrate</name>
    </ligand>
</feature>
<dbReference type="Pfam" id="PF07470">
    <property type="entry name" value="Glyco_hydro_88"/>
    <property type="match status" value="1"/>
</dbReference>
<dbReference type="SUPFAM" id="SSF48208">
    <property type="entry name" value="Six-hairpin glycosidases"/>
    <property type="match status" value="1"/>
</dbReference>
<dbReference type="EMBL" id="JACVXC010000001">
    <property type="protein sequence ID" value="MBD0834829.1"/>
    <property type="molecule type" value="Genomic_DNA"/>
</dbReference>
<dbReference type="Proteomes" id="UP000602057">
    <property type="component" value="Unassembled WGS sequence"/>
</dbReference>
<evidence type="ECO:0000256" key="2">
    <source>
        <dbReference type="ARBA" id="ARBA00038358"/>
    </source>
</evidence>
<keyword evidence="6" id="KW-1185">Reference proteome</keyword>
<dbReference type="InterPro" id="IPR010905">
    <property type="entry name" value="Glyco_hydro_88"/>
</dbReference>
<proteinExistence type="inferred from homology"/>
<dbReference type="AlphaFoldDB" id="A0A8J6Q606"/>
<dbReference type="InterPro" id="IPR052369">
    <property type="entry name" value="UG_Glycosaminoglycan_Hydrolase"/>
</dbReference>
<organism evidence="5 6">
    <name type="scientific">Aestuariibaculum suncheonense</name>
    <dbReference type="NCBI Taxonomy" id="1028745"/>
    <lineage>
        <taxon>Bacteria</taxon>
        <taxon>Pseudomonadati</taxon>
        <taxon>Bacteroidota</taxon>
        <taxon>Flavobacteriia</taxon>
        <taxon>Flavobacteriales</taxon>
        <taxon>Flavobacteriaceae</taxon>
    </lineage>
</organism>
<name>A0A8J6Q606_9FLAO</name>
<evidence type="ECO:0000256" key="4">
    <source>
        <dbReference type="PIRSR" id="PIRSR610905-2"/>
    </source>
</evidence>
<comment type="similarity">
    <text evidence="2">Belongs to the glycosyl hydrolase 88 family.</text>
</comment>
<comment type="caution">
    <text evidence="5">The sequence shown here is derived from an EMBL/GenBank/DDBJ whole genome shotgun (WGS) entry which is preliminary data.</text>
</comment>
<dbReference type="PROSITE" id="PS51257">
    <property type="entry name" value="PROKAR_LIPOPROTEIN"/>
    <property type="match status" value="1"/>
</dbReference>
<dbReference type="PANTHER" id="PTHR36845">
    <property type="entry name" value="HYDROLASE, PUTATIVE (AFU_ORTHOLOGUE AFUA_7G05090)-RELATED"/>
    <property type="match status" value="1"/>
</dbReference>
<evidence type="ECO:0000256" key="3">
    <source>
        <dbReference type="PIRSR" id="PIRSR610905-1"/>
    </source>
</evidence>
<dbReference type="GO" id="GO:0000272">
    <property type="term" value="P:polysaccharide catabolic process"/>
    <property type="evidence" value="ECO:0007669"/>
    <property type="project" value="TreeGrafter"/>
</dbReference>
<dbReference type="InterPro" id="IPR012341">
    <property type="entry name" value="6hp_glycosidase-like_sf"/>
</dbReference>
<reference evidence="5" key="2">
    <citation type="submission" date="2020-09" db="EMBL/GenBank/DDBJ databases">
        <authorList>
            <person name="Wu Z."/>
        </authorList>
    </citation>
    <scope>NUCLEOTIDE SEQUENCE</scope>
    <source>
        <strain evidence="5">SC17</strain>
    </source>
</reference>
<gene>
    <name evidence="5" type="ORF">ICJ84_05235</name>
</gene>
<feature type="active site" description="Nucleophile" evidence="3">
    <location>
        <position position="113"/>
    </location>
</feature>
<dbReference type="InterPro" id="IPR008928">
    <property type="entry name" value="6-hairpin_glycosidase_sf"/>
</dbReference>
<evidence type="ECO:0000256" key="1">
    <source>
        <dbReference type="ARBA" id="ARBA00022801"/>
    </source>
</evidence>
<feature type="active site" description="Proton donor" evidence="3">
    <location>
        <position position="171"/>
    </location>
</feature>
<evidence type="ECO:0000313" key="6">
    <source>
        <dbReference type="Proteomes" id="UP000602057"/>
    </source>
</evidence>
<dbReference type="PANTHER" id="PTHR36845:SF1">
    <property type="entry name" value="HYDROLASE, PUTATIVE (AFU_ORTHOLOGUE AFUA_7G05090)-RELATED"/>
    <property type="match status" value="1"/>
</dbReference>
<feature type="binding site" evidence="4">
    <location>
        <position position="243"/>
    </location>
    <ligand>
        <name>substrate</name>
    </ligand>
</feature>
<dbReference type="GO" id="GO:0052757">
    <property type="term" value="F:chondroitin hydrolase activity"/>
    <property type="evidence" value="ECO:0007669"/>
    <property type="project" value="TreeGrafter"/>
</dbReference>
<feature type="binding site" evidence="4">
    <location>
        <position position="247"/>
    </location>
    <ligand>
        <name>substrate</name>
    </ligand>
</feature>
<accession>A0A8J6Q606</accession>
<feature type="binding site" evidence="4">
    <location>
        <position position="113"/>
    </location>
    <ligand>
        <name>substrate</name>
    </ligand>
</feature>
<reference evidence="5" key="1">
    <citation type="journal article" date="2013" name="Int. J. Syst. Evol. Microbiol.">
        <title>Aestuariibaculum suncheonense gen. nov., sp. nov., a marine bacterium of the family Flavobacteriaceae isolated from a tidal flat and emended descriptions of the genera Gaetbulibacter and Tamlana.</title>
        <authorList>
            <person name="Jeong S.H."/>
            <person name="Park M.S."/>
            <person name="Jin H.M."/>
            <person name="Lee K."/>
            <person name="Park W."/>
            <person name="Jeon C.O."/>
        </authorList>
    </citation>
    <scope>NUCLEOTIDE SEQUENCE</scope>
    <source>
        <strain evidence="5">SC17</strain>
    </source>
</reference>